<dbReference type="InterPro" id="IPR010269">
    <property type="entry name" value="T6SS_TssC-like"/>
</dbReference>
<evidence type="ECO:0000256" key="1">
    <source>
        <dbReference type="SAM" id="MobiDB-lite"/>
    </source>
</evidence>
<comment type="caution">
    <text evidence="4">The sequence shown here is derived from an EMBL/GenBank/DDBJ whole genome shotgun (WGS) entry which is preliminary data.</text>
</comment>
<dbReference type="Pfam" id="PF18945">
    <property type="entry name" value="VipB_2"/>
    <property type="match status" value="1"/>
</dbReference>
<name>A0ABV2SAN8_9GAMM</name>
<dbReference type="EMBL" id="JBEWTB010000001">
    <property type="protein sequence ID" value="MET4754833.1"/>
    <property type="molecule type" value="Genomic_DNA"/>
</dbReference>
<evidence type="ECO:0000259" key="3">
    <source>
        <dbReference type="Pfam" id="PF18945"/>
    </source>
</evidence>
<proteinExistence type="predicted"/>
<dbReference type="RefSeq" id="WP_354011635.1">
    <property type="nucleotide sequence ID" value="NZ_JBEWTA010000003.1"/>
</dbReference>
<sequence>MSDDCVIQQRAASDQDSGEESGEDSQNNTVARSEMTDLQRFLLEPDDVRALAIWFNEISSFSGGDPKDWLSSEIARIDAEINQLLHNILHHPKFQKLESSWRGLWHLVDIASQFSTTQVRVLDVSWKEITRDIDRAPDITQTRLFRLVYSEEFDMAGGEPYGILLGDYQVSHRPYPGYPYDDVFTLQGMAQIAAAAFAPFVCSASPQLFGLDDYEALGLPIQYDTLFQQKEYLRWRKLREGDDSRFLAVTLPSIMMRQPYRAGEHEGLSYAEEHHLDEVNGYLWGNACYAFGSVLLREFGEAGWFAHIRGVPRDYYGGGLVTSFQPQDYRTDSPETASKILTPVLVTDAMERELSDLGIMSLCHCHDTPFAAFHSCPSLHAPKKFQDKSATANDRVSSMLQQVLSASRFAHYIKIMIRNKVGQFITAGDCERYLQEWLNGYSSGRDDLQWEALARYPLRGSRVEVREVPGSAGVYHSTIYLRPHYSADHLVSELRLTTELAAG</sequence>
<accession>A0ABV2SAN8</accession>
<evidence type="ECO:0000259" key="2">
    <source>
        <dbReference type="Pfam" id="PF05943"/>
    </source>
</evidence>
<dbReference type="Proteomes" id="UP001549366">
    <property type="component" value="Unassembled WGS sequence"/>
</dbReference>
<feature type="domain" description="TssC1 C-terminal" evidence="3">
    <location>
        <begin position="390"/>
        <end position="500"/>
    </location>
</feature>
<dbReference type="InterPro" id="IPR044032">
    <property type="entry name" value="TssC1_C"/>
</dbReference>
<evidence type="ECO:0000313" key="5">
    <source>
        <dbReference type="Proteomes" id="UP001549366"/>
    </source>
</evidence>
<dbReference type="Pfam" id="PF05943">
    <property type="entry name" value="VipB"/>
    <property type="match status" value="1"/>
</dbReference>
<gene>
    <name evidence="4" type="ORF">V5J35_000025</name>
</gene>
<dbReference type="PANTHER" id="PTHR35565:SF3">
    <property type="entry name" value="TYPE VI SECRETION SYSTEM SHEATH PROTEIN TSSC1"/>
    <property type="match status" value="1"/>
</dbReference>
<feature type="domain" description="TssC1 N-terminal" evidence="2">
    <location>
        <begin position="73"/>
        <end position="380"/>
    </location>
</feature>
<organism evidence="4 5">
    <name type="scientific">Endozoicomonas lisbonensis</name>
    <dbReference type="NCBI Taxonomy" id="3120522"/>
    <lineage>
        <taxon>Bacteria</taxon>
        <taxon>Pseudomonadati</taxon>
        <taxon>Pseudomonadota</taxon>
        <taxon>Gammaproteobacteria</taxon>
        <taxon>Oceanospirillales</taxon>
        <taxon>Endozoicomonadaceae</taxon>
        <taxon>Endozoicomonas</taxon>
    </lineage>
</organism>
<dbReference type="InterPro" id="IPR044031">
    <property type="entry name" value="TssC1_N"/>
</dbReference>
<keyword evidence="5" id="KW-1185">Reference proteome</keyword>
<protein>
    <submittedName>
        <fullName evidence="4">Type VI secretion system protein ImpD</fullName>
    </submittedName>
</protein>
<feature type="region of interest" description="Disordered" evidence="1">
    <location>
        <begin position="1"/>
        <end position="30"/>
    </location>
</feature>
<reference evidence="4 5" key="1">
    <citation type="submission" date="2024-06" db="EMBL/GenBank/DDBJ databases">
        <title>Genomic Encyclopedia of Type Strains, Phase V (KMG-V): Genome sequencing to study the core and pangenomes of soil and plant-associated prokaryotes.</title>
        <authorList>
            <person name="Whitman W."/>
        </authorList>
    </citation>
    <scope>NUCLEOTIDE SEQUENCE [LARGE SCALE GENOMIC DNA]</scope>
    <source>
        <strain evidence="4 5">NE40</strain>
    </source>
</reference>
<dbReference type="PANTHER" id="PTHR35565">
    <property type="entry name" value="CYTOPLASMIC PROTEIN-RELATED"/>
    <property type="match status" value="1"/>
</dbReference>
<dbReference type="NCBIfam" id="TIGR03355">
    <property type="entry name" value="VI_chp_2"/>
    <property type="match status" value="1"/>
</dbReference>
<evidence type="ECO:0000313" key="4">
    <source>
        <dbReference type="EMBL" id="MET4754833.1"/>
    </source>
</evidence>